<dbReference type="KEGG" id="pcre:NCTC12858_00590"/>
<sequence length="489" mass="56483">MKVCSPLPSLTASRRFLWLIGGGLGLFFLLLCIARYIDLLPLTETESVLDSHLMQGNKLLRYVFFGLPLLLLPLLRKGIFPHSGGRYRRWIPFVAALSAYYWFYTPMYCLYGLIVIAALATLDAFAEKRKPERPTLLQWAWLAYGALQLIGMLWGPTEYAWKTGQTRISLFVFPLIACLYRPKKAEVMRFFVLAGRLLFLYLAFCFSVYLLYTAILGMNPMIALTFDKYYFSLSGAPFPFVSYALLLSWAHAIQPTFSIWLMLTIWLCNLWMYRTKGPGMRSMELLFYYLLMFAYAFAQQTRYGLLALCILGVLVLLHFCLLRFRPSARQIRIFSVVLMSLFVSVLFVLWYFRPTFLQDEVRMELFSRWVTHYPDRWLFGWGTGGEKAILDTLHTHNDFLSALFNHGLPGLAVLLFWIAIWGYEAIHTRNALLSALGITTLGLMCIDGPLNAMYGISFLSLMLLFYPHSPQIYLHPEKDKMPTHHLNSI</sequence>
<organism evidence="2 3">
    <name type="scientific">Porphyromonas crevioricanis</name>
    <dbReference type="NCBI Taxonomy" id="393921"/>
    <lineage>
        <taxon>Bacteria</taxon>
        <taxon>Pseudomonadati</taxon>
        <taxon>Bacteroidota</taxon>
        <taxon>Bacteroidia</taxon>
        <taxon>Bacteroidales</taxon>
        <taxon>Porphyromonadaceae</taxon>
        <taxon>Porphyromonas</taxon>
    </lineage>
</organism>
<dbReference type="AlphaFoldDB" id="A0A2X4SSI5"/>
<dbReference type="Proteomes" id="UP000249300">
    <property type="component" value="Chromosome 1"/>
</dbReference>
<protein>
    <submittedName>
        <fullName evidence="2">Lipid A core - O-antigen ligase and related enzymes</fullName>
    </submittedName>
</protein>
<dbReference type="RefSeq" id="WP_023939270.1">
    <property type="nucleotide sequence ID" value="NZ_LS483447.1"/>
</dbReference>
<evidence type="ECO:0000313" key="3">
    <source>
        <dbReference type="Proteomes" id="UP000249300"/>
    </source>
</evidence>
<feature type="transmembrane region" description="Helical" evidence="1">
    <location>
        <begin position="303"/>
        <end position="321"/>
    </location>
</feature>
<keyword evidence="1" id="KW-0472">Membrane</keyword>
<feature type="transmembrane region" description="Helical" evidence="1">
    <location>
        <begin position="403"/>
        <end position="423"/>
    </location>
</feature>
<keyword evidence="1" id="KW-0812">Transmembrane</keyword>
<feature type="transmembrane region" description="Helical" evidence="1">
    <location>
        <begin position="110"/>
        <end position="126"/>
    </location>
</feature>
<evidence type="ECO:0000256" key="1">
    <source>
        <dbReference type="SAM" id="Phobius"/>
    </source>
</evidence>
<gene>
    <name evidence="2" type="ORF">NCTC12858_00590</name>
</gene>
<dbReference type="GO" id="GO:0016874">
    <property type="term" value="F:ligase activity"/>
    <property type="evidence" value="ECO:0007669"/>
    <property type="project" value="UniProtKB-KW"/>
</dbReference>
<accession>A0A2X4SSI5</accession>
<feature type="transmembrane region" description="Helical" evidence="1">
    <location>
        <begin position="435"/>
        <end position="466"/>
    </location>
</feature>
<name>A0A2X4SSI5_9PORP</name>
<reference evidence="2 3" key="1">
    <citation type="submission" date="2018-06" db="EMBL/GenBank/DDBJ databases">
        <authorList>
            <consortium name="Pathogen Informatics"/>
            <person name="Doyle S."/>
        </authorList>
    </citation>
    <scope>NUCLEOTIDE SEQUENCE [LARGE SCALE GENOMIC DNA]</scope>
    <source>
        <strain evidence="2 3">NCTC12858</strain>
    </source>
</reference>
<keyword evidence="3" id="KW-1185">Reference proteome</keyword>
<feature type="transmembrane region" description="Helical" evidence="1">
    <location>
        <begin position="198"/>
        <end position="217"/>
    </location>
</feature>
<feature type="transmembrane region" description="Helical" evidence="1">
    <location>
        <begin position="257"/>
        <end position="273"/>
    </location>
</feature>
<feature type="transmembrane region" description="Helical" evidence="1">
    <location>
        <begin position="229"/>
        <end position="251"/>
    </location>
</feature>
<feature type="transmembrane region" description="Helical" evidence="1">
    <location>
        <begin position="280"/>
        <end position="297"/>
    </location>
</feature>
<keyword evidence="1" id="KW-1133">Transmembrane helix</keyword>
<feature type="transmembrane region" description="Helical" evidence="1">
    <location>
        <begin position="16"/>
        <end position="37"/>
    </location>
</feature>
<keyword evidence="2" id="KW-0436">Ligase</keyword>
<proteinExistence type="predicted"/>
<feature type="transmembrane region" description="Helical" evidence="1">
    <location>
        <begin position="138"/>
        <end position="155"/>
    </location>
</feature>
<dbReference type="EMBL" id="LS483447">
    <property type="protein sequence ID" value="SQH72761.1"/>
    <property type="molecule type" value="Genomic_DNA"/>
</dbReference>
<evidence type="ECO:0000313" key="2">
    <source>
        <dbReference type="EMBL" id="SQH72761.1"/>
    </source>
</evidence>
<feature type="transmembrane region" description="Helical" evidence="1">
    <location>
        <begin position="59"/>
        <end position="75"/>
    </location>
</feature>
<feature type="transmembrane region" description="Helical" evidence="1">
    <location>
        <begin position="333"/>
        <end position="352"/>
    </location>
</feature>